<dbReference type="SUPFAM" id="SSF110035">
    <property type="entry name" value="GDNF receptor-like"/>
    <property type="match status" value="2"/>
</dbReference>
<gene>
    <name evidence="15" type="ORF">KOW79_002754</name>
</gene>
<feature type="transmembrane region" description="Helical" evidence="13">
    <location>
        <begin position="351"/>
        <end position="376"/>
    </location>
</feature>
<feature type="region of interest" description="Disordered" evidence="12">
    <location>
        <begin position="855"/>
        <end position="875"/>
    </location>
</feature>
<keyword evidence="6" id="KW-0297">G-protein coupled receptor</keyword>
<dbReference type="InterPro" id="IPR017452">
    <property type="entry name" value="GPCR_Rhodpsn_7TM"/>
</dbReference>
<feature type="transmembrane region" description="Helical" evidence="13">
    <location>
        <begin position="60"/>
        <end position="85"/>
    </location>
</feature>
<evidence type="ECO:0000256" key="10">
    <source>
        <dbReference type="ARBA" id="ARBA00023180"/>
    </source>
</evidence>
<comment type="caution">
    <text evidence="15">The sequence shown here is derived from an EMBL/GenBank/DDBJ whole genome shotgun (WGS) entry which is preliminary data.</text>
</comment>
<dbReference type="InterPro" id="IPR037193">
    <property type="entry name" value="GDNF_alpha"/>
</dbReference>
<reference evidence="15 16" key="1">
    <citation type="submission" date="2021-06" db="EMBL/GenBank/DDBJ databases">
        <title>Chromosome-level genome assembly of the red-tail catfish (Hemibagrus wyckioides).</title>
        <authorList>
            <person name="Shao F."/>
        </authorList>
    </citation>
    <scope>NUCLEOTIDE SEQUENCE [LARGE SCALE GENOMIC DNA]</scope>
    <source>
        <strain evidence="15">EC202008001</strain>
        <tissue evidence="15">Blood</tissue>
    </source>
</reference>
<evidence type="ECO:0000256" key="9">
    <source>
        <dbReference type="ARBA" id="ARBA00023170"/>
    </source>
</evidence>
<keyword evidence="2" id="KW-1003">Cell membrane</keyword>
<feature type="transmembrane region" description="Helical" evidence="13">
    <location>
        <begin position="312"/>
        <end position="331"/>
    </location>
</feature>
<keyword evidence="4" id="KW-0732">Signal</keyword>
<dbReference type="GO" id="GO:0016499">
    <property type="term" value="F:orexin receptor activity"/>
    <property type="evidence" value="ECO:0007669"/>
    <property type="project" value="InterPro"/>
</dbReference>
<dbReference type="PROSITE" id="PS50262">
    <property type="entry name" value="G_PROTEIN_RECEP_F1_2"/>
    <property type="match status" value="1"/>
</dbReference>
<dbReference type="SMART" id="SM00907">
    <property type="entry name" value="GDNF"/>
    <property type="match status" value="2"/>
</dbReference>
<evidence type="ECO:0000256" key="2">
    <source>
        <dbReference type="ARBA" id="ARBA00022475"/>
    </source>
</evidence>
<dbReference type="FunFam" id="1.20.1070.10:FF:000075">
    <property type="entry name" value="orexin receptor type 2"/>
    <property type="match status" value="1"/>
</dbReference>
<dbReference type="PRINTS" id="PR01064">
    <property type="entry name" value="OREXINR"/>
</dbReference>
<feature type="transmembrane region" description="Helical" evidence="13">
    <location>
        <begin position="231"/>
        <end position="253"/>
    </location>
</feature>
<feature type="transmembrane region" description="Helical" evidence="13">
    <location>
        <begin position="179"/>
        <end position="202"/>
    </location>
</feature>
<keyword evidence="9" id="KW-0675">Receptor</keyword>
<dbReference type="OrthoDB" id="9986530at2759"/>
<feature type="domain" description="G-protein coupled receptors family 1 profile" evidence="14">
    <location>
        <begin position="76"/>
        <end position="373"/>
    </location>
</feature>
<evidence type="ECO:0000256" key="13">
    <source>
        <dbReference type="SAM" id="Phobius"/>
    </source>
</evidence>
<feature type="transmembrane region" description="Helical" evidence="13">
    <location>
        <begin position="823"/>
        <end position="846"/>
    </location>
</feature>
<dbReference type="Proteomes" id="UP000824219">
    <property type="component" value="Linkage Group LG03"/>
</dbReference>
<keyword evidence="3 13" id="KW-0812">Transmembrane</keyword>
<evidence type="ECO:0000259" key="14">
    <source>
        <dbReference type="PROSITE" id="PS50262"/>
    </source>
</evidence>
<evidence type="ECO:0000256" key="7">
    <source>
        <dbReference type="ARBA" id="ARBA00023136"/>
    </source>
</evidence>
<keyword evidence="11" id="KW-0807">Transducer</keyword>
<feature type="transmembrane region" description="Helical" evidence="13">
    <location>
        <begin position="137"/>
        <end position="158"/>
    </location>
</feature>
<keyword evidence="5 13" id="KW-1133">Transmembrane helix</keyword>
<evidence type="ECO:0000313" key="15">
    <source>
        <dbReference type="EMBL" id="KAG7334347.1"/>
    </source>
</evidence>
<organism evidence="15 16">
    <name type="scientific">Hemibagrus wyckioides</name>
    <dbReference type="NCBI Taxonomy" id="337641"/>
    <lineage>
        <taxon>Eukaryota</taxon>
        <taxon>Metazoa</taxon>
        <taxon>Chordata</taxon>
        <taxon>Craniata</taxon>
        <taxon>Vertebrata</taxon>
        <taxon>Euteleostomi</taxon>
        <taxon>Actinopterygii</taxon>
        <taxon>Neopterygii</taxon>
        <taxon>Teleostei</taxon>
        <taxon>Ostariophysi</taxon>
        <taxon>Siluriformes</taxon>
        <taxon>Bagridae</taxon>
        <taxon>Hemibagrus</taxon>
    </lineage>
</organism>
<dbReference type="SUPFAM" id="SSF81321">
    <property type="entry name" value="Family A G protein-coupled receptor-like"/>
    <property type="match status" value="1"/>
</dbReference>
<comment type="subcellular location">
    <subcellularLocation>
        <location evidence="1">Cell membrane</location>
        <topology evidence="1">Multi-pass membrane protein</topology>
    </subcellularLocation>
</comment>
<feature type="transmembrane region" description="Helical" evidence="13">
    <location>
        <begin position="97"/>
        <end position="117"/>
    </location>
</feature>
<accession>A0A9D3P4H8</accession>
<protein>
    <recommendedName>
        <fullName evidence="14">G-protein coupled receptors family 1 profile domain-containing protein</fullName>
    </recommendedName>
</protein>
<dbReference type="PANTHER" id="PTHR45695">
    <property type="entry name" value="LEUCOKININ RECEPTOR-RELATED"/>
    <property type="match status" value="1"/>
</dbReference>
<dbReference type="Pfam" id="PF00001">
    <property type="entry name" value="7tm_1"/>
    <property type="match status" value="1"/>
</dbReference>
<evidence type="ECO:0000256" key="8">
    <source>
        <dbReference type="ARBA" id="ARBA00023157"/>
    </source>
</evidence>
<dbReference type="AlphaFoldDB" id="A0A9D3P4H8"/>
<keyword evidence="7 13" id="KW-0472">Membrane</keyword>
<evidence type="ECO:0000256" key="12">
    <source>
        <dbReference type="SAM" id="MobiDB-lite"/>
    </source>
</evidence>
<dbReference type="GO" id="GO:0005886">
    <property type="term" value="C:plasma membrane"/>
    <property type="evidence" value="ECO:0007669"/>
    <property type="project" value="UniProtKB-SubCell"/>
</dbReference>
<evidence type="ECO:0000256" key="3">
    <source>
        <dbReference type="ARBA" id="ARBA00022692"/>
    </source>
</evidence>
<proteinExistence type="predicted"/>
<dbReference type="PRINTS" id="PR00237">
    <property type="entry name" value="GPCRRHODOPSN"/>
</dbReference>
<evidence type="ECO:0000256" key="1">
    <source>
        <dbReference type="ARBA" id="ARBA00004651"/>
    </source>
</evidence>
<evidence type="ECO:0000256" key="5">
    <source>
        <dbReference type="ARBA" id="ARBA00022989"/>
    </source>
</evidence>
<dbReference type="EMBL" id="JAHKSW010000003">
    <property type="protein sequence ID" value="KAG7334347.1"/>
    <property type="molecule type" value="Genomic_DNA"/>
</dbReference>
<dbReference type="Pfam" id="PF02351">
    <property type="entry name" value="GDNF"/>
    <property type="match status" value="2"/>
</dbReference>
<name>A0A9D3P4H8_9TELE</name>
<sequence length="875" mass="98778">MPRDGSAVTSGMAGDTVNYGCRDCSASNSTASSAHLRLDEDDELLKYIWSEYLHPKQYEWVLIVGYIIVFLCSLVGNALVCFAVWRNHHMHTVTNYFIVNLSFADILVTITCLPASLVVDITETWFFGDTLCRILPYLQTISVSVSVLTLSCIAQDRWYAICHPLKFKSTAKRARRSIILIWLVSCVIMIPQAVVMECTSLLPDLLPELTNKTVLFTVCDEHWGDEIYPKVYHTCFFIVTYFAPLCLMVLAYIQICQKLWCQQIPGSSSVVQRKWKSLQCSAQAAGPGESVKIRTSAVSAEIKQMKSRRKTARMLMVVLFVFAICYLPISILNIMKRVFGAFKNTNNRETVYAWFTFSHWLIYANSAANPIIYNFLSGKFREEFKAAFTCHCTGRREKKERVRTKMSTDSHKSLSTQGLERWPVQSARAGVAPSAGLQRRVKRSEEDMKTALLIGICLVMHTDCTTISTSCFSLIQPCISQDLCRSKETLLRNVCVSEESSCQMQSTEGCNVTIQAILAHSRECVCTDENPCSILQLLASLCRSFLADFEPLPAPDKSRLATQQLSSHTNTLHPHSDHHLPFPVHENNLKDERKQIRLLTSVPAPDISCVQGMTLCIQDEVCNRQLVPFVQSCSAPHCEERLCRLAAKQFYSSLPENMAEMLVFCPCEQDDHDCQNFQTMLNSNSCKQDHTSQWNCLEMLDNCTGERICRQTFEAFLSKCFGSEDVSLSGYSTIELLHVIDLNFFVSGNKECRLAFVATMGSVLQSLCTCHGLDHHSLYRCNVLQQAIHNRSYFRPQGTKQNISSTKSKDKSHQEHSWLNDQFLYIVVSICVLVVMIIAVAIAIVAHKLGKKHSLSKKPDSRYKPPEDSTKSLDL</sequence>
<dbReference type="GO" id="GO:0007631">
    <property type="term" value="P:feeding behavior"/>
    <property type="evidence" value="ECO:0007669"/>
    <property type="project" value="InterPro"/>
</dbReference>
<evidence type="ECO:0000256" key="4">
    <source>
        <dbReference type="ARBA" id="ARBA00022729"/>
    </source>
</evidence>
<dbReference type="CDD" id="cd15208">
    <property type="entry name" value="7tmA_OXR"/>
    <property type="match status" value="1"/>
</dbReference>
<dbReference type="InterPro" id="IPR016017">
    <property type="entry name" value="GDNF/GAS1"/>
</dbReference>
<keyword evidence="8" id="KW-1015">Disulfide bond</keyword>
<evidence type="ECO:0000256" key="11">
    <source>
        <dbReference type="ARBA" id="ARBA00023224"/>
    </source>
</evidence>
<dbReference type="PANTHER" id="PTHR45695:SF32">
    <property type="entry name" value="G PROTEIN-COUPLED RECEPTOR 15-LIKE"/>
    <property type="match status" value="1"/>
</dbReference>
<evidence type="ECO:0000313" key="16">
    <source>
        <dbReference type="Proteomes" id="UP000824219"/>
    </source>
</evidence>
<dbReference type="InterPro" id="IPR000204">
    <property type="entry name" value="Orexin_rcpt"/>
</dbReference>
<feature type="compositionally biased region" description="Basic and acidic residues" evidence="12">
    <location>
        <begin position="857"/>
        <end position="875"/>
    </location>
</feature>
<evidence type="ECO:0000256" key="6">
    <source>
        <dbReference type="ARBA" id="ARBA00023040"/>
    </source>
</evidence>
<dbReference type="Gene3D" id="1.20.1070.10">
    <property type="entry name" value="Rhodopsin 7-helix transmembrane proteins"/>
    <property type="match status" value="1"/>
</dbReference>
<dbReference type="InterPro" id="IPR000276">
    <property type="entry name" value="GPCR_Rhodpsn"/>
</dbReference>
<keyword evidence="16" id="KW-1185">Reference proteome</keyword>
<keyword evidence="10" id="KW-0325">Glycoprotein</keyword>